<dbReference type="Proteomes" id="UP000324585">
    <property type="component" value="Unassembled WGS sequence"/>
</dbReference>
<evidence type="ECO:0000313" key="2">
    <source>
        <dbReference type="EMBL" id="KAA8497016.1"/>
    </source>
</evidence>
<dbReference type="AlphaFoldDB" id="A0A5J4Z074"/>
<gene>
    <name evidence="2" type="ORF">FVE85_0745</name>
</gene>
<feature type="region of interest" description="Disordered" evidence="1">
    <location>
        <begin position="166"/>
        <end position="213"/>
    </location>
</feature>
<sequence>MSVPKQTGGCTADVIGQTCTLDVTVVYKKARRASLEVRLSTLCVRCASSRKEGTVERLERIQGNTARWILSSSLMERSSDDYSTDPRGQDTEDIKFRRRLSVLEDAVESRRRWIKKATDDSSSQSYAVEALHHVLEVRPRAFGSSLERQGRCWPTALRLDPIAETSEEMSEPAIGSLQSQNEDDDLEGQSELSPSPSSDDIEIVQSCTASSLI</sequence>
<name>A0A5J4Z074_PORPP</name>
<accession>A0A5J4Z074</accession>
<protein>
    <submittedName>
        <fullName evidence="2">Uncharacterized protein</fullName>
    </submittedName>
</protein>
<keyword evidence="3" id="KW-1185">Reference proteome</keyword>
<reference evidence="3" key="1">
    <citation type="journal article" date="2019" name="Nat. Commun.">
        <title>Expansion of phycobilisome linker gene families in mesophilic red algae.</title>
        <authorList>
            <person name="Lee J."/>
            <person name="Kim D."/>
            <person name="Bhattacharya D."/>
            <person name="Yoon H.S."/>
        </authorList>
    </citation>
    <scope>NUCLEOTIDE SEQUENCE [LARGE SCALE GENOMIC DNA]</scope>
    <source>
        <strain evidence="3">CCMP 1328</strain>
    </source>
</reference>
<comment type="caution">
    <text evidence="2">The sequence shown here is derived from an EMBL/GenBank/DDBJ whole genome shotgun (WGS) entry which is preliminary data.</text>
</comment>
<dbReference type="EMBL" id="VRMN01000002">
    <property type="protein sequence ID" value="KAA8497016.1"/>
    <property type="molecule type" value="Genomic_DNA"/>
</dbReference>
<organism evidence="2 3">
    <name type="scientific">Porphyridium purpureum</name>
    <name type="common">Red alga</name>
    <name type="synonym">Porphyridium cruentum</name>
    <dbReference type="NCBI Taxonomy" id="35688"/>
    <lineage>
        <taxon>Eukaryota</taxon>
        <taxon>Rhodophyta</taxon>
        <taxon>Bangiophyceae</taxon>
        <taxon>Porphyridiales</taxon>
        <taxon>Porphyridiaceae</taxon>
        <taxon>Porphyridium</taxon>
    </lineage>
</organism>
<evidence type="ECO:0000313" key="3">
    <source>
        <dbReference type="Proteomes" id="UP000324585"/>
    </source>
</evidence>
<evidence type="ECO:0000256" key="1">
    <source>
        <dbReference type="SAM" id="MobiDB-lite"/>
    </source>
</evidence>
<proteinExistence type="predicted"/>